<feature type="signal peptide" evidence="11">
    <location>
        <begin position="1"/>
        <end position="23"/>
    </location>
</feature>
<evidence type="ECO:0000256" key="5">
    <source>
        <dbReference type="ARBA" id="ARBA00022670"/>
    </source>
</evidence>
<dbReference type="InterPro" id="IPR050371">
    <property type="entry name" value="Fungal_virulence_M36"/>
</dbReference>
<comment type="caution">
    <text evidence="12">The sequence shown here is derived from an EMBL/GenBank/DDBJ whole genome shotgun (WGS) entry which is preliminary data.</text>
</comment>
<accession>A0ABR2ZM03</accession>
<dbReference type="InterPro" id="IPR001842">
    <property type="entry name" value="Peptidase_M36"/>
</dbReference>
<dbReference type="PRINTS" id="PR00999">
    <property type="entry name" value="FUNGALYSIN"/>
</dbReference>
<dbReference type="EC" id="3.4.24.-" evidence="11"/>
<evidence type="ECO:0000256" key="7">
    <source>
        <dbReference type="ARBA" id="ARBA00022801"/>
    </source>
</evidence>
<evidence type="ECO:0000256" key="1">
    <source>
        <dbReference type="ARBA" id="ARBA00001947"/>
    </source>
</evidence>
<keyword evidence="11" id="KW-0732">Signal</keyword>
<dbReference type="PANTHER" id="PTHR33478">
    <property type="entry name" value="EXTRACELLULAR METALLOPROTEINASE MEP"/>
    <property type="match status" value="1"/>
</dbReference>
<evidence type="ECO:0000313" key="13">
    <source>
        <dbReference type="Proteomes" id="UP001437256"/>
    </source>
</evidence>
<evidence type="ECO:0000256" key="2">
    <source>
        <dbReference type="ARBA" id="ARBA00004613"/>
    </source>
</evidence>
<name>A0ABR2ZM03_9AGAR</name>
<evidence type="ECO:0000256" key="9">
    <source>
        <dbReference type="ARBA" id="ARBA00023049"/>
    </source>
</evidence>
<dbReference type="Pfam" id="PF02128">
    <property type="entry name" value="Peptidase_M36"/>
    <property type="match status" value="1"/>
</dbReference>
<evidence type="ECO:0000256" key="6">
    <source>
        <dbReference type="ARBA" id="ARBA00022723"/>
    </source>
</evidence>
<keyword evidence="10 11" id="KW-0865">Zymogen</keyword>
<keyword evidence="6 11" id="KW-0479">Metal-binding</keyword>
<dbReference type="InterPro" id="IPR027268">
    <property type="entry name" value="Peptidase_M4/M1_CTD_sf"/>
</dbReference>
<keyword evidence="4 11" id="KW-0964">Secreted</keyword>
<keyword evidence="13" id="KW-1185">Reference proteome</keyword>
<comment type="similarity">
    <text evidence="3 11">Belongs to the peptidase M36 family.</text>
</comment>
<evidence type="ECO:0000313" key="12">
    <source>
        <dbReference type="EMBL" id="KAL0062606.1"/>
    </source>
</evidence>
<keyword evidence="7 11" id="KW-0378">Hydrolase</keyword>
<reference evidence="12 13" key="1">
    <citation type="submission" date="2024-05" db="EMBL/GenBank/DDBJ databases">
        <title>A draft genome resource for the thread blight pathogen Marasmius tenuissimus strain MS-2.</title>
        <authorList>
            <person name="Yulfo-Soto G.E."/>
            <person name="Baruah I.K."/>
            <person name="Amoako-Attah I."/>
            <person name="Bukari Y."/>
            <person name="Meinhardt L.W."/>
            <person name="Bailey B.A."/>
            <person name="Cohen S.P."/>
        </authorList>
    </citation>
    <scope>NUCLEOTIDE SEQUENCE [LARGE SCALE GENOMIC DNA]</scope>
    <source>
        <strain evidence="12 13">MS-2</strain>
    </source>
</reference>
<organism evidence="12 13">
    <name type="scientific">Marasmius tenuissimus</name>
    <dbReference type="NCBI Taxonomy" id="585030"/>
    <lineage>
        <taxon>Eukaryota</taxon>
        <taxon>Fungi</taxon>
        <taxon>Dikarya</taxon>
        <taxon>Basidiomycota</taxon>
        <taxon>Agaricomycotina</taxon>
        <taxon>Agaricomycetes</taxon>
        <taxon>Agaricomycetidae</taxon>
        <taxon>Agaricales</taxon>
        <taxon>Marasmiineae</taxon>
        <taxon>Marasmiaceae</taxon>
        <taxon>Marasmius</taxon>
    </lineage>
</organism>
<feature type="chain" id="PRO_5044962301" description="Extracellular metalloproteinase" evidence="11">
    <location>
        <begin position="24"/>
        <end position="608"/>
    </location>
</feature>
<dbReference type="CDD" id="cd09596">
    <property type="entry name" value="M36"/>
    <property type="match status" value="1"/>
</dbReference>
<dbReference type="EMBL" id="JBBXMP010000101">
    <property type="protein sequence ID" value="KAL0062606.1"/>
    <property type="molecule type" value="Genomic_DNA"/>
</dbReference>
<dbReference type="SUPFAM" id="SSF55486">
    <property type="entry name" value="Metalloproteases ('zincins'), catalytic domain"/>
    <property type="match status" value="1"/>
</dbReference>
<proteinExistence type="inferred from homology"/>
<comment type="subcellular location">
    <subcellularLocation>
        <location evidence="2 11">Secreted</location>
    </subcellularLocation>
</comment>
<dbReference type="Gene3D" id="1.10.390.10">
    <property type="entry name" value="Neutral Protease Domain 2"/>
    <property type="match status" value="1"/>
</dbReference>
<gene>
    <name evidence="12" type="ORF">AAF712_010540</name>
</gene>
<keyword evidence="8 11" id="KW-0862">Zinc</keyword>
<evidence type="ECO:0000256" key="10">
    <source>
        <dbReference type="ARBA" id="ARBA00023145"/>
    </source>
</evidence>
<sequence>MVAFNKFFSSVLLAVLCATYGNAAPWPTSSKHSTHRVRSLGNGLKVESFHPSSNYKTYGQGLDLPPSFSEPSIEDKTITFVSSELNIDSKNIEFKSGYTAENGESFGYAKQFQNGIPFNNAVANVAFKDNKVVAFGSSFVPTNKIADSTPTVDVNTVIPKVEEALQGKKNEIEPTLEYLVQQDESVALVHVFQVQNEEVNSWYEAYVDAHTGELVSVTDFVAEASYRVLPAWKQDIREGLELLVNPEDPNASPDGWLTGTTTEGNNVVSFKGNQTATSAATGDGPTFDYTYDATKPATDANNVNAARVNGFYIANTVHDVLYLYGFTEAAFNFQNDNFGKGGLGNDRVTMSVQDASGTNNANFATPPDGQNGRCRMYIFTITNPTRDGVMQNDIPIHELTHGLTNRMTGGGTARCLQTTEAGGMGEGWSDSVADWFAQSDQDQIVDFVTGSWVLNNTAGVRSKPYSTSATTNPQRYSTIATLNELSERSGEYLMSSSQRLHSLILHTRANMLHNVLAELVSANGASSTARTDASGTAGNVVFLNLLVKALALQPCNPTLPTARDAIIQADQNQYAGAHRCLLWRTFASRGLGVGAAGFRDSTAIPDDC</sequence>
<keyword evidence="5 11" id="KW-0645">Protease</keyword>
<keyword evidence="9 11" id="KW-0482">Metalloprotease</keyword>
<evidence type="ECO:0000256" key="3">
    <source>
        <dbReference type="ARBA" id="ARBA00006006"/>
    </source>
</evidence>
<evidence type="ECO:0000256" key="11">
    <source>
        <dbReference type="RuleBase" id="RU364017"/>
    </source>
</evidence>
<dbReference type="PANTHER" id="PTHR33478:SF1">
    <property type="entry name" value="EXTRACELLULAR METALLOPROTEINASE MEP"/>
    <property type="match status" value="1"/>
</dbReference>
<comment type="cofactor">
    <cofactor evidence="1 11">
        <name>Zn(2+)</name>
        <dbReference type="ChEBI" id="CHEBI:29105"/>
    </cofactor>
</comment>
<protein>
    <recommendedName>
        <fullName evidence="11">Extracellular metalloproteinase</fullName>
        <ecNumber evidence="11">3.4.24.-</ecNumber>
    </recommendedName>
    <alternativeName>
        <fullName evidence="11">Fungalysin</fullName>
    </alternativeName>
</protein>
<dbReference type="Gene3D" id="3.10.170.10">
    <property type="match status" value="1"/>
</dbReference>
<evidence type="ECO:0000256" key="4">
    <source>
        <dbReference type="ARBA" id="ARBA00022525"/>
    </source>
</evidence>
<dbReference type="Proteomes" id="UP001437256">
    <property type="component" value="Unassembled WGS sequence"/>
</dbReference>
<evidence type="ECO:0000256" key="8">
    <source>
        <dbReference type="ARBA" id="ARBA00022833"/>
    </source>
</evidence>